<feature type="domain" description="Tetrapyrrole methylase" evidence="7">
    <location>
        <begin position="24"/>
        <end position="222"/>
    </location>
</feature>
<dbReference type="InterPro" id="IPR018063">
    <property type="entry name" value="SAM_MeTrfase_RsmI_CS"/>
</dbReference>
<organism evidence="9 10">
    <name type="scientific">Aquabacterium lacunae</name>
    <dbReference type="NCBI Taxonomy" id="2528630"/>
    <lineage>
        <taxon>Bacteria</taxon>
        <taxon>Pseudomonadati</taxon>
        <taxon>Pseudomonadota</taxon>
        <taxon>Betaproteobacteria</taxon>
        <taxon>Burkholderiales</taxon>
        <taxon>Aquabacterium</taxon>
    </lineage>
</organism>
<dbReference type="InterPro" id="IPR008189">
    <property type="entry name" value="rRNA_ssu_MeTfrase_I"/>
</dbReference>
<reference evidence="9 10" key="1">
    <citation type="submission" date="2019-02" db="EMBL/GenBank/DDBJ databases">
        <title>Aquabacterium sp. strain KMB7.</title>
        <authorList>
            <person name="Chen W.-M."/>
        </authorList>
    </citation>
    <scope>NUCLEOTIDE SEQUENCE [LARGE SCALE GENOMIC DNA]</scope>
    <source>
        <strain evidence="9 10">KMB7</strain>
    </source>
</reference>
<evidence type="ECO:0000259" key="8">
    <source>
        <dbReference type="Pfam" id="PF23016"/>
    </source>
</evidence>
<dbReference type="Gene3D" id="3.40.1010.10">
    <property type="entry name" value="Cobalt-precorrin-4 Transmethylase, Domain 1"/>
    <property type="match status" value="1"/>
</dbReference>
<dbReference type="EC" id="2.1.1.198" evidence="6"/>
<keyword evidence="5 6" id="KW-0949">S-adenosyl-L-methionine</keyword>
<evidence type="ECO:0000256" key="3">
    <source>
        <dbReference type="ARBA" id="ARBA00022603"/>
    </source>
</evidence>
<dbReference type="RefSeq" id="WP_130968426.1">
    <property type="nucleotide sequence ID" value="NZ_SIXI01000004.1"/>
</dbReference>
<name>A0A4Q9GYB2_9BURK</name>
<feature type="domain" description="RsmI HTH" evidence="8">
    <location>
        <begin position="254"/>
        <end position="297"/>
    </location>
</feature>
<dbReference type="HAMAP" id="MF_01877">
    <property type="entry name" value="16SrRNA_methyltr_I"/>
    <property type="match status" value="1"/>
</dbReference>
<dbReference type="Gene3D" id="3.30.950.10">
    <property type="entry name" value="Methyltransferase, Cobalt-precorrin-4 Transmethylase, Domain 2"/>
    <property type="match status" value="1"/>
</dbReference>
<dbReference type="AlphaFoldDB" id="A0A4Q9GYB2"/>
<keyword evidence="1 6" id="KW-0963">Cytoplasm</keyword>
<sequence>MDATLLLDTARAAAAAQQYPAGALYVVGTPIGNLADISLRAIHVLELVDVVACEDTRMTQRLLQHLGLSKKLMAVHEHNENQAAEQVVQALQAGQRVAYVSDAGTPAVSDPGARLVHAVQAAGLRTLPIPGASAVVSLLSVAGDTAAQGFAFVGFLPPKAQARLAALKALQGSAQALVFFESPHRVEELARDLAAVDPERTLTVGRELTKQFEDVVRMPAAQWPAWLKEGQHARGEFAVVWHARPPEARDDDAALPAPVLACISALAAHHPVKEAARLVAELTGLPSKQLYQAALASRQRGDDATDPA</sequence>
<keyword evidence="10" id="KW-1185">Reference proteome</keyword>
<comment type="subcellular location">
    <subcellularLocation>
        <location evidence="6">Cytoplasm</location>
    </subcellularLocation>
</comment>
<comment type="catalytic activity">
    <reaction evidence="6">
        <text>cytidine(1402) in 16S rRNA + S-adenosyl-L-methionine = 2'-O-methylcytidine(1402) in 16S rRNA + S-adenosyl-L-homocysteine + H(+)</text>
        <dbReference type="Rhea" id="RHEA:42924"/>
        <dbReference type="Rhea" id="RHEA-COMP:10285"/>
        <dbReference type="Rhea" id="RHEA-COMP:10286"/>
        <dbReference type="ChEBI" id="CHEBI:15378"/>
        <dbReference type="ChEBI" id="CHEBI:57856"/>
        <dbReference type="ChEBI" id="CHEBI:59789"/>
        <dbReference type="ChEBI" id="CHEBI:74495"/>
        <dbReference type="ChEBI" id="CHEBI:82748"/>
        <dbReference type="EC" id="2.1.1.198"/>
    </reaction>
</comment>
<dbReference type="InterPro" id="IPR014776">
    <property type="entry name" value="4pyrrole_Mease_sub2"/>
</dbReference>
<keyword evidence="3 6" id="KW-0489">Methyltransferase</keyword>
<dbReference type="PANTHER" id="PTHR46111:SF1">
    <property type="entry name" value="RIBOSOMAL RNA SMALL SUBUNIT METHYLTRANSFERASE I"/>
    <property type="match status" value="1"/>
</dbReference>
<dbReference type="Pfam" id="PF00590">
    <property type="entry name" value="TP_methylase"/>
    <property type="match status" value="1"/>
</dbReference>
<evidence type="ECO:0000256" key="4">
    <source>
        <dbReference type="ARBA" id="ARBA00022679"/>
    </source>
</evidence>
<evidence type="ECO:0000256" key="6">
    <source>
        <dbReference type="HAMAP-Rule" id="MF_01877"/>
    </source>
</evidence>
<keyword evidence="2 6" id="KW-0698">rRNA processing</keyword>
<evidence type="ECO:0000313" key="10">
    <source>
        <dbReference type="Proteomes" id="UP000292120"/>
    </source>
</evidence>
<evidence type="ECO:0000256" key="5">
    <source>
        <dbReference type="ARBA" id="ARBA00022691"/>
    </source>
</evidence>
<comment type="similarity">
    <text evidence="6">Belongs to the methyltransferase superfamily. RsmI family.</text>
</comment>
<dbReference type="OrthoDB" id="9809084at2"/>
<dbReference type="EMBL" id="SIXI01000004">
    <property type="protein sequence ID" value="TBO30436.1"/>
    <property type="molecule type" value="Genomic_DNA"/>
</dbReference>
<protein>
    <recommendedName>
        <fullName evidence="6">Ribosomal RNA small subunit methyltransferase I</fullName>
        <ecNumber evidence="6">2.1.1.198</ecNumber>
    </recommendedName>
    <alternativeName>
        <fullName evidence="6">16S rRNA 2'-O-ribose C1402 methyltransferase</fullName>
    </alternativeName>
    <alternativeName>
        <fullName evidence="6">rRNA (cytidine-2'-O-)-methyltransferase RsmI</fullName>
    </alternativeName>
</protein>
<proteinExistence type="inferred from homology"/>
<accession>A0A4Q9GYB2</accession>
<dbReference type="FunFam" id="3.40.1010.10:FF:000007">
    <property type="entry name" value="Ribosomal RNA small subunit methyltransferase I"/>
    <property type="match status" value="1"/>
</dbReference>
<evidence type="ECO:0000256" key="2">
    <source>
        <dbReference type="ARBA" id="ARBA00022552"/>
    </source>
</evidence>
<dbReference type="CDD" id="cd11648">
    <property type="entry name" value="RsmI"/>
    <property type="match status" value="1"/>
</dbReference>
<dbReference type="InterPro" id="IPR035996">
    <property type="entry name" value="4pyrrol_Methylase_sf"/>
</dbReference>
<dbReference type="SUPFAM" id="SSF53790">
    <property type="entry name" value="Tetrapyrrole methylase"/>
    <property type="match status" value="1"/>
</dbReference>
<dbReference type="PANTHER" id="PTHR46111">
    <property type="entry name" value="RIBOSOMAL RNA SMALL SUBUNIT METHYLTRANSFERASE I"/>
    <property type="match status" value="1"/>
</dbReference>
<dbReference type="InterPro" id="IPR053910">
    <property type="entry name" value="RsmI_HTH"/>
</dbReference>
<dbReference type="NCBIfam" id="TIGR00096">
    <property type="entry name" value="16S rRNA (cytidine(1402)-2'-O)-methyltransferase"/>
    <property type="match status" value="1"/>
</dbReference>
<dbReference type="Proteomes" id="UP000292120">
    <property type="component" value="Unassembled WGS sequence"/>
</dbReference>
<comment type="function">
    <text evidence="6">Catalyzes the 2'-O-methylation of the ribose of cytidine 1402 (C1402) in 16S rRNA.</text>
</comment>
<dbReference type="PIRSF" id="PIRSF005917">
    <property type="entry name" value="MTase_YraL"/>
    <property type="match status" value="1"/>
</dbReference>
<keyword evidence="4 6" id="KW-0808">Transferase</keyword>
<dbReference type="InterPro" id="IPR014777">
    <property type="entry name" value="4pyrrole_Mease_sub1"/>
</dbReference>
<comment type="caution">
    <text evidence="9">The sequence shown here is derived from an EMBL/GenBank/DDBJ whole genome shotgun (WGS) entry which is preliminary data.</text>
</comment>
<dbReference type="GO" id="GO:0005737">
    <property type="term" value="C:cytoplasm"/>
    <property type="evidence" value="ECO:0007669"/>
    <property type="project" value="UniProtKB-SubCell"/>
</dbReference>
<evidence type="ECO:0000256" key="1">
    <source>
        <dbReference type="ARBA" id="ARBA00022490"/>
    </source>
</evidence>
<dbReference type="GO" id="GO:0070677">
    <property type="term" value="F:rRNA (cytosine-2'-O-)-methyltransferase activity"/>
    <property type="evidence" value="ECO:0007669"/>
    <property type="project" value="UniProtKB-UniRule"/>
</dbReference>
<evidence type="ECO:0000259" key="7">
    <source>
        <dbReference type="Pfam" id="PF00590"/>
    </source>
</evidence>
<gene>
    <name evidence="6 9" type="primary">rsmI</name>
    <name evidence="9" type="ORF">EYS42_12175</name>
</gene>
<dbReference type="InterPro" id="IPR000878">
    <property type="entry name" value="4pyrrol_Mease"/>
</dbReference>
<evidence type="ECO:0000313" key="9">
    <source>
        <dbReference type="EMBL" id="TBO30436.1"/>
    </source>
</evidence>
<dbReference type="Pfam" id="PF23016">
    <property type="entry name" value="RsmI_C"/>
    <property type="match status" value="1"/>
</dbReference>
<dbReference type="PROSITE" id="PS01296">
    <property type="entry name" value="RSMI"/>
    <property type="match status" value="1"/>
</dbReference>